<dbReference type="InterPro" id="IPR013087">
    <property type="entry name" value="Znf_C2H2_type"/>
</dbReference>
<dbReference type="GO" id="GO:0003677">
    <property type="term" value="F:DNA binding"/>
    <property type="evidence" value="ECO:0007669"/>
    <property type="project" value="UniProtKB-KW"/>
</dbReference>
<dbReference type="Pfam" id="PF02023">
    <property type="entry name" value="SCAN"/>
    <property type="match status" value="1"/>
</dbReference>
<keyword evidence="8" id="KW-0804">Transcription</keyword>
<evidence type="ECO:0000313" key="17">
    <source>
        <dbReference type="Proteomes" id="UP000550707"/>
    </source>
</evidence>
<dbReference type="GO" id="GO:0008270">
    <property type="term" value="F:zinc ion binding"/>
    <property type="evidence" value="ECO:0007669"/>
    <property type="project" value="UniProtKB-KW"/>
</dbReference>
<dbReference type="AlphaFoldDB" id="A0A7J8CCS5"/>
<evidence type="ECO:0000256" key="9">
    <source>
        <dbReference type="ARBA" id="ARBA00023242"/>
    </source>
</evidence>
<dbReference type="InterPro" id="IPR001909">
    <property type="entry name" value="KRAB"/>
</dbReference>
<feature type="region of interest" description="Disordered" evidence="12">
    <location>
        <begin position="163"/>
        <end position="205"/>
    </location>
</feature>
<dbReference type="InterPro" id="IPR036051">
    <property type="entry name" value="KRAB_dom_sf"/>
</dbReference>
<dbReference type="PANTHER" id="PTHR45935:SF27">
    <property type="entry name" value="ZINC FINGER PROTEIN 446"/>
    <property type="match status" value="1"/>
</dbReference>
<keyword evidence="17" id="KW-1185">Reference proteome</keyword>
<keyword evidence="5" id="KW-0862">Zinc</keyword>
<dbReference type="SUPFAM" id="SSF109640">
    <property type="entry name" value="KRAB domain (Kruppel-associated box)"/>
    <property type="match status" value="1"/>
</dbReference>
<dbReference type="CDD" id="cd07936">
    <property type="entry name" value="SCAN"/>
    <property type="match status" value="1"/>
</dbReference>
<evidence type="ECO:0000259" key="15">
    <source>
        <dbReference type="PROSITE" id="PS50805"/>
    </source>
</evidence>
<dbReference type="PANTHER" id="PTHR45935">
    <property type="entry name" value="PROTEIN ZBED8-RELATED"/>
    <property type="match status" value="1"/>
</dbReference>
<name>A0A7J8CCS5_MOLMO</name>
<dbReference type="PROSITE" id="PS50157">
    <property type="entry name" value="ZINC_FINGER_C2H2_2"/>
    <property type="match status" value="3"/>
</dbReference>
<dbReference type="FunFam" id="3.30.160.60:FF:001246">
    <property type="entry name" value="Zinc finger protein 446"/>
    <property type="match status" value="1"/>
</dbReference>
<evidence type="ECO:0000256" key="10">
    <source>
        <dbReference type="PROSITE-ProRule" id="PRU00042"/>
    </source>
</evidence>
<evidence type="ECO:0000256" key="8">
    <source>
        <dbReference type="ARBA" id="ARBA00023163"/>
    </source>
</evidence>
<dbReference type="Gene3D" id="1.10.4020.10">
    <property type="entry name" value="DNA breaking-rejoining enzymes"/>
    <property type="match status" value="1"/>
</dbReference>
<evidence type="ECO:0000256" key="7">
    <source>
        <dbReference type="ARBA" id="ARBA00023125"/>
    </source>
</evidence>
<dbReference type="SMART" id="SM00349">
    <property type="entry name" value="KRAB"/>
    <property type="match status" value="1"/>
</dbReference>
<dbReference type="FunFam" id="3.30.160.60:FF:001613">
    <property type="entry name" value="Zinc finger protein 446"/>
    <property type="match status" value="1"/>
</dbReference>
<dbReference type="Pfam" id="PF00096">
    <property type="entry name" value="zf-C2H2"/>
    <property type="match status" value="1"/>
</dbReference>
<keyword evidence="4 10" id="KW-0863">Zinc-finger</keyword>
<dbReference type="InterPro" id="IPR036236">
    <property type="entry name" value="Znf_C2H2_sf"/>
</dbReference>
<evidence type="ECO:0000256" key="5">
    <source>
        <dbReference type="ARBA" id="ARBA00022833"/>
    </source>
</evidence>
<dbReference type="PROSITE" id="PS50804">
    <property type="entry name" value="SCAN_BOX"/>
    <property type="match status" value="1"/>
</dbReference>
<reference evidence="16 17" key="1">
    <citation type="journal article" date="2020" name="Nature">
        <title>Six reference-quality genomes reveal evolution of bat adaptations.</title>
        <authorList>
            <person name="Jebb D."/>
            <person name="Huang Z."/>
            <person name="Pippel M."/>
            <person name="Hughes G.M."/>
            <person name="Lavrichenko K."/>
            <person name="Devanna P."/>
            <person name="Winkler S."/>
            <person name="Jermiin L.S."/>
            <person name="Skirmuntt E.C."/>
            <person name="Katzourakis A."/>
            <person name="Burkitt-Gray L."/>
            <person name="Ray D.A."/>
            <person name="Sullivan K.A.M."/>
            <person name="Roscito J.G."/>
            <person name="Kirilenko B.M."/>
            <person name="Davalos L.M."/>
            <person name="Corthals A.P."/>
            <person name="Power M.L."/>
            <person name="Jones G."/>
            <person name="Ransome R.D."/>
            <person name="Dechmann D.K.N."/>
            <person name="Locatelli A.G."/>
            <person name="Puechmaille S.J."/>
            <person name="Fedrigo O."/>
            <person name="Jarvis E.D."/>
            <person name="Hiller M."/>
            <person name="Vernes S.C."/>
            <person name="Myers E.W."/>
            <person name="Teeling E.C."/>
        </authorList>
    </citation>
    <scope>NUCLEOTIDE SEQUENCE [LARGE SCALE GENOMIC DNA]</scope>
    <source>
        <strain evidence="16">MMolMol1</strain>
        <tissue evidence="16">Muscle</tissue>
    </source>
</reference>
<feature type="region of interest" description="Disordered" evidence="12">
    <location>
        <begin position="228"/>
        <end position="269"/>
    </location>
</feature>
<comment type="subcellular location">
    <subcellularLocation>
        <location evidence="1 11">Nucleus</location>
    </subcellularLocation>
</comment>
<dbReference type="SUPFAM" id="SSF47353">
    <property type="entry name" value="Retrovirus capsid dimerization domain-like"/>
    <property type="match status" value="1"/>
</dbReference>
<dbReference type="FunFam" id="3.30.160.60:FF:000128">
    <property type="entry name" value="zinc finger protein 268 isoform X1"/>
    <property type="match status" value="1"/>
</dbReference>
<keyword evidence="2" id="KW-0479">Metal-binding</keyword>
<keyword evidence="7" id="KW-0238">DNA-binding</keyword>
<evidence type="ECO:0000259" key="14">
    <source>
        <dbReference type="PROSITE" id="PS50804"/>
    </source>
</evidence>
<evidence type="ECO:0000256" key="2">
    <source>
        <dbReference type="ARBA" id="ARBA00022723"/>
    </source>
</evidence>
<accession>A0A7J8CCS5</accession>
<dbReference type="SMART" id="SM00431">
    <property type="entry name" value="SCAN"/>
    <property type="match status" value="1"/>
</dbReference>
<sequence>MPSSLGLPSVDPAATPENPEAARLRFRGFRYQEAAGPQEALALLRKLCHQWLQPEVHSKEQMLELLVLEQFLGALPPEIQAWVQGQKPGSPEEAATLVEGLQHDPGQLLGWSREGPVGPGEPDSASFHPSRIQEEWGLLDPSQKEMYWDVMLEKYGTVVSLGAESESHGEGPQRSLEPLPPWEGPSGSAASVPPPPVPGAARSKPYTCEQCGRGFDWKSLFVIHHRTHAGGQGSRAPALDVGGAEKPLQGHREPGAARHSRRAPPVPRNYSCEECGRSFSWKSQLVIHRKSHAGQQRHFCGDCGRGFDWKSQLVIHRKSHRPEGP</sequence>
<gene>
    <name evidence="16" type="ORF">HJG59_020041</name>
</gene>
<dbReference type="FunFam" id="1.10.4020.10:FF:000001">
    <property type="entry name" value="zinc finger protein 263 isoform X1"/>
    <property type="match status" value="1"/>
</dbReference>
<evidence type="ECO:0000313" key="16">
    <source>
        <dbReference type="EMBL" id="KAF6408622.1"/>
    </source>
</evidence>
<organism evidence="16 17">
    <name type="scientific">Molossus molossus</name>
    <name type="common">Pallas' mastiff bat</name>
    <name type="synonym">Vespertilio molossus</name>
    <dbReference type="NCBI Taxonomy" id="27622"/>
    <lineage>
        <taxon>Eukaryota</taxon>
        <taxon>Metazoa</taxon>
        <taxon>Chordata</taxon>
        <taxon>Craniata</taxon>
        <taxon>Vertebrata</taxon>
        <taxon>Euteleostomi</taxon>
        <taxon>Mammalia</taxon>
        <taxon>Eutheria</taxon>
        <taxon>Laurasiatheria</taxon>
        <taxon>Chiroptera</taxon>
        <taxon>Yangochiroptera</taxon>
        <taxon>Molossidae</taxon>
        <taxon>Molossus</taxon>
    </lineage>
</organism>
<feature type="domain" description="C2H2-type" evidence="13">
    <location>
        <begin position="298"/>
        <end position="325"/>
    </location>
</feature>
<proteinExistence type="predicted"/>
<dbReference type="GO" id="GO:0005634">
    <property type="term" value="C:nucleus"/>
    <property type="evidence" value="ECO:0007669"/>
    <property type="project" value="UniProtKB-SubCell"/>
</dbReference>
<feature type="domain" description="C2H2-type" evidence="13">
    <location>
        <begin position="206"/>
        <end position="233"/>
    </location>
</feature>
<keyword evidence="3" id="KW-0677">Repeat</keyword>
<dbReference type="PROSITE" id="PS00028">
    <property type="entry name" value="ZINC_FINGER_C2H2_1"/>
    <property type="match status" value="3"/>
</dbReference>
<evidence type="ECO:0000259" key="13">
    <source>
        <dbReference type="PROSITE" id="PS50157"/>
    </source>
</evidence>
<feature type="domain" description="KRAB" evidence="15">
    <location>
        <begin position="122"/>
        <end position="194"/>
    </location>
</feature>
<feature type="domain" description="C2H2-type" evidence="13">
    <location>
        <begin position="270"/>
        <end position="297"/>
    </location>
</feature>
<evidence type="ECO:0000256" key="4">
    <source>
        <dbReference type="ARBA" id="ARBA00022771"/>
    </source>
</evidence>
<dbReference type="Gene3D" id="6.10.140.140">
    <property type="match status" value="1"/>
</dbReference>
<comment type="caution">
    <text evidence="16">The sequence shown here is derived from an EMBL/GenBank/DDBJ whole genome shotgun (WGS) entry which is preliminary data.</text>
</comment>
<dbReference type="InterPro" id="IPR050916">
    <property type="entry name" value="SCAN-C2H2_zinc_finger"/>
</dbReference>
<dbReference type="SMART" id="SM00355">
    <property type="entry name" value="ZnF_C2H2"/>
    <property type="match status" value="3"/>
</dbReference>
<evidence type="ECO:0000256" key="1">
    <source>
        <dbReference type="ARBA" id="ARBA00004123"/>
    </source>
</evidence>
<dbReference type="EMBL" id="JACASF010000021">
    <property type="protein sequence ID" value="KAF6408622.1"/>
    <property type="molecule type" value="Genomic_DNA"/>
</dbReference>
<dbReference type="Pfam" id="PF01352">
    <property type="entry name" value="KRAB"/>
    <property type="match status" value="1"/>
</dbReference>
<protein>
    <submittedName>
        <fullName evidence="16">Zinc finger protein 446</fullName>
    </submittedName>
</protein>
<dbReference type="GO" id="GO:0006355">
    <property type="term" value="P:regulation of DNA-templated transcription"/>
    <property type="evidence" value="ECO:0007669"/>
    <property type="project" value="InterPro"/>
</dbReference>
<evidence type="ECO:0000256" key="3">
    <source>
        <dbReference type="ARBA" id="ARBA00022737"/>
    </source>
</evidence>
<dbReference type="Proteomes" id="UP000550707">
    <property type="component" value="Unassembled WGS sequence"/>
</dbReference>
<feature type="domain" description="SCAN box" evidence="14">
    <location>
        <begin position="23"/>
        <end position="104"/>
    </location>
</feature>
<evidence type="ECO:0000256" key="12">
    <source>
        <dbReference type="SAM" id="MobiDB-lite"/>
    </source>
</evidence>
<dbReference type="InterPro" id="IPR003309">
    <property type="entry name" value="SCAN_dom"/>
</dbReference>
<dbReference type="CDD" id="cd07765">
    <property type="entry name" value="KRAB_A-box"/>
    <property type="match status" value="1"/>
</dbReference>
<dbReference type="Gene3D" id="3.30.160.60">
    <property type="entry name" value="Classic Zinc Finger"/>
    <property type="match status" value="3"/>
</dbReference>
<dbReference type="SUPFAM" id="SSF57667">
    <property type="entry name" value="beta-beta-alpha zinc fingers"/>
    <property type="match status" value="2"/>
</dbReference>
<evidence type="ECO:0000256" key="6">
    <source>
        <dbReference type="ARBA" id="ARBA00023015"/>
    </source>
</evidence>
<dbReference type="InterPro" id="IPR038269">
    <property type="entry name" value="SCAN_sf"/>
</dbReference>
<dbReference type="PROSITE" id="PS50805">
    <property type="entry name" value="KRAB"/>
    <property type="match status" value="1"/>
</dbReference>
<keyword evidence="9 11" id="KW-0539">Nucleus</keyword>
<evidence type="ECO:0000256" key="11">
    <source>
        <dbReference type="PROSITE-ProRule" id="PRU00187"/>
    </source>
</evidence>
<keyword evidence="6" id="KW-0805">Transcription regulation</keyword>